<organism evidence="8 9">
    <name type="scientific">Spongiibacter nanhainus</name>
    <dbReference type="NCBI Taxonomy" id="2794344"/>
    <lineage>
        <taxon>Bacteria</taxon>
        <taxon>Pseudomonadati</taxon>
        <taxon>Pseudomonadota</taxon>
        <taxon>Gammaproteobacteria</taxon>
        <taxon>Cellvibrionales</taxon>
        <taxon>Spongiibacteraceae</taxon>
        <taxon>Spongiibacter</taxon>
    </lineage>
</organism>
<dbReference type="InterPro" id="IPR053812">
    <property type="entry name" value="HTH_Sigma70_ECF-like"/>
</dbReference>
<feature type="domain" description="RNA polymerase sigma-70 ECF-like HTH" evidence="7">
    <location>
        <begin position="108"/>
        <end position="176"/>
    </location>
</feature>
<dbReference type="Proteomes" id="UP000596063">
    <property type="component" value="Chromosome"/>
</dbReference>
<gene>
    <name evidence="8" type="ORF">I6N98_14940</name>
</gene>
<dbReference type="KEGG" id="snan:I6N98_14940"/>
<reference evidence="8 9" key="1">
    <citation type="submission" date="2020-12" db="EMBL/GenBank/DDBJ databases">
        <authorList>
            <person name="Shan Y."/>
        </authorList>
    </citation>
    <scope>NUCLEOTIDE SEQUENCE [LARGE SCALE GENOMIC DNA]</scope>
    <source>
        <strain evidence="9">csc3.9</strain>
    </source>
</reference>
<dbReference type="PANTHER" id="PTHR43133:SF8">
    <property type="entry name" value="RNA POLYMERASE SIGMA FACTOR HI_1459-RELATED"/>
    <property type="match status" value="1"/>
</dbReference>
<proteinExistence type="inferred from homology"/>
<keyword evidence="3" id="KW-0731">Sigma factor</keyword>
<comment type="similarity">
    <text evidence="1">Belongs to the sigma-70 factor family. ECF subfamily.</text>
</comment>
<evidence type="ECO:0000256" key="4">
    <source>
        <dbReference type="ARBA" id="ARBA00023125"/>
    </source>
</evidence>
<dbReference type="GO" id="GO:0003677">
    <property type="term" value="F:DNA binding"/>
    <property type="evidence" value="ECO:0007669"/>
    <property type="project" value="UniProtKB-KW"/>
</dbReference>
<keyword evidence="5" id="KW-0804">Transcription</keyword>
<dbReference type="RefSeq" id="WP_198569130.1">
    <property type="nucleotide sequence ID" value="NZ_CP066167.1"/>
</dbReference>
<protein>
    <submittedName>
        <fullName evidence="8">RNA polymerase sigma factor</fullName>
    </submittedName>
</protein>
<dbReference type="SUPFAM" id="SSF88946">
    <property type="entry name" value="Sigma2 domain of RNA polymerase sigma factors"/>
    <property type="match status" value="1"/>
</dbReference>
<evidence type="ECO:0000256" key="3">
    <source>
        <dbReference type="ARBA" id="ARBA00023082"/>
    </source>
</evidence>
<dbReference type="GO" id="GO:0006352">
    <property type="term" value="P:DNA-templated transcription initiation"/>
    <property type="evidence" value="ECO:0007669"/>
    <property type="project" value="InterPro"/>
</dbReference>
<dbReference type="NCBIfam" id="TIGR02937">
    <property type="entry name" value="sigma70-ECF"/>
    <property type="match status" value="1"/>
</dbReference>
<dbReference type="Gene3D" id="1.10.10.10">
    <property type="entry name" value="Winged helix-like DNA-binding domain superfamily/Winged helix DNA-binding domain"/>
    <property type="match status" value="1"/>
</dbReference>
<dbReference type="InterPro" id="IPR039425">
    <property type="entry name" value="RNA_pol_sigma-70-like"/>
</dbReference>
<dbReference type="InterPro" id="IPR013324">
    <property type="entry name" value="RNA_pol_sigma_r3/r4-like"/>
</dbReference>
<keyword evidence="9" id="KW-1185">Reference proteome</keyword>
<dbReference type="Pfam" id="PF04542">
    <property type="entry name" value="Sigma70_r2"/>
    <property type="match status" value="1"/>
</dbReference>
<dbReference type="InterPro" id="IPR007627">
    <property type="entry name" value="RNA_pol_sigma70_r2"/>
</dbReference>
<keyword evidence="4" id="KW-0238">DNA-binding</keyword>
<dbReference type="InterPro" id="IPR013325">
    <property type="entry name" value="RNA_pol_sigma_r2"/>
</dbReference>
<dbReference type="PANTHER" id="PTHR43133">
    <property type="entry name" value="RNA POLYMERASE ECF-TYPE SIGMA FACTO"/>
    <property type="match status" value="1"/>
</dbReference>
<evidence type="ECO:0000313" key="9">
    <source>
        <dbReference type="Proteomes" id="UP000596063"/>
    </source>
</evidence>
<name>A0A7T4UPH4_9GAMM</name>
<evidence type="ECO:0000259" key="7">
    <source>
        <dbReference type="Pfam" id="PF07638"/>
    </source>
</evidence>
<dbReference type="InterPro" id="IPR014284">
    <property type="entry name" value="RNA_pol_sigma-70_dom"/>
</dbReference>
<dbReference type="Gene3D" id="1.10.1740.10">
    <property type="match status" value="1"/>
</dbReference>
<dbReference type="InterPro" id="IPR036388">
    <property type="entry name" value="WH-like_DNA-bd_sf"/>
</dbReference>
<dbReference type="EMBL" id="CP066167">
    <property type="protein sequence ID" value="QQD17631.1"/>
    <property type="molecule type" value="Genomic_DNA"/>
</dbReference>
<evidence type="ECO:0000256" key="2">
    <source>
        <dbReference type="ARBA" id="ARBA00023015"/>
    </source>
</evidence>
<feature type="domain" description="RNA polymerase sigma-70 region 2" evidence="6">
    <location>
        <begin position="28"/>
        <end position="94"/>
    </location>
</feature>
<dbReference type="Pfam" id="PF07638">
    <property type="entry name" value="Sigma70_ECF"/>
    <property type="match status" value="1"/>
</dbReference>
<evidence type="ECO:0000259" key="6">
    <source>
        <dbReference type="Pfam" id="PF04542"/>
    </source>
</evidence>
<evidence type="ECO:0000256" key="1">
    <source>
        <dbReference type="ARBA" id="ARBA00010641"/>
    </source>
</evidence>
<evidence type="ECO:0000256" key="5">
    <source>
        <dbReference type="ARBA" id="ARBA00023163"/>
    </source>
</evidence>
<accession>A0A7T4UPH4</accession>
<sequence>MSVSVDEAVLLRDISLGGRRGRRALDELYRYYASRFLAFYRRRGVSEFDREELCQDAFIKIVRSCREAEDIHAPRAWLWSVARSVMLDYFRRRSDEALPLWQEESDVDWEESLNLQDCVDKQFARFAARAPEAAQAISWAVIEGFTAVEIADMLERSPGATREYLSQVRKKLRQALAVCRDYLTQQ</sequence>
<dbReference type="AlphaFoldDB" id="A0A7T4UPH4"/>
<evidence type="ECO:0000313" key="8">
    <source>
        <dbReference type="EMBL" id="QQD17631.1"/>
    </source>
</evidence>
<dbReference type="GO" id="GO:0016987">
    <property type="term" value="F:sigma factor activity"/>
    <property type="evidence" value="ECO:0007669"/>
    <property type="project" value="UniProtKB-KW"/>
</dbReference>
<keyword evidence="2" id="KW-0805">Transcription regulation</keyword>
<dbReference type="SUPFAM" id="SSF88659">
    <property type="entry name" value="Sigma3 and sigma4 domains of RNA polymerase sigma factors"/>
    <property type="match status" value="1"/>
</dbReference>